<dbReference type="AlphaFoldDB" id="A0A367J3R5"/>
<keyword evidence="2" id="KW-1185">Reference proteome</keyword>
<comment type="caution">
    <text evidence="1">The sequence shown here is derived from an EMBL/GenBank/DDBJ whole genome shotgun (WGS) entry which is preliminary data.</text>
</comment>
<protein>
    <submittedName>
        <fullName evidence="1">Uncharacterized protein</fullName>
    </submittedName>
</protein>
<dbReference type="Proteomes" id="UP000253551">
    <property type="component" value="Unassembled WGS sequence"/>
</dbReference>
<reference evidence="1 2" key="1">
    <citation type="journal article" date="2018" name="G3 (Bethesda)">
        <title>Phylogenetic and Phylogenomic Definition of Rhizopus Species.</title>
        <authorList>
            <person name="Gryganskyi A.P."/>
            <person name="Golan J."/>
            <person name="Dolatabadi S."/>
            <person name="Mondo S."/>
            <person name="Robb S."/>
            <person name="Idnurm A."/>
            <person name="Muszewska A."/>
            <person name="Steczkiewicz K."/>
            <person name="Masonjones S."/>
            <person name="Liao H.L."/>
            <person name="Gajdeczka M.T."/>
            <person name="Anike F."/>
            <person name="Vuek A."/>
            <person name="Anishchenko I.M."/>
            <person name="Voigt K."/>
            <person name="de Hoog G.S."/>
            <person name="Smith M.E."/>
            <person name="Heitman J."/>
            <person name="Vilgalys R."/>
            <person name="Stajich J.E."/>
        </authorList>
    </citation>
    <scope>NUCLEOTIDE SEQUENCE [LARGE SCALE GENOMIC DNA]</scope>
    <source>
        <strain evidence="1 2">LSU 92-RS-03</strain>
    </source>
</reference>
<gene>
    <name evidence="1" type="ORF">CU098_008444</name>
</gene>
<accession>A0A367J3R5</accession>
<name>A0A367J3R5_RHIST</name>
<dbReference type="OrthoDB" id="3219396at2759"/>
<dbReference type="EMBL" id="PJQM01004466">
    <property type="protein sequence ID" value="RCH84361.1"/>
    <property type="molecule type" value="Genomic_DNA"/>
</dbReference>
<organism evidence="1 2">
    <name type="scientific">Rhizopus stolonifer</name>
    <name type="common">Rhizopus nigricans</name>
    <dbReference type="NCBI Taxonomy" id="4846"/>
    <lineage>
        <taxon>Eukaryota</taxon>
        <taxon>Fungi</taxon>
        <taxon>Fungi incertae sedis</taxon>
        <taxon>Mucoromycota</taxon>
        <taxon>Mucoromycotina</taxon>
        <taxon>Mucoromycetes</taxon>
        <taxon>Mucorales</taxon>
        <taxon>Mucorineae</taxon>
        <taxon>Rhizopodaceae</taxon>
        <taxon>Rhizopus</taxon>
    </lineage>
</organism>
<sequence length="284" mass="32950">MLGPKRYRYAGCGHVIQFDLDRPIVDPLQLNEAKKELSVFNDAEHICAIPLGAQVSCLIHFRDYPQLSHLVCTGNFEANEMSIYDWRFGVKVGAIACNDPHPWGFETLWTVPPPTCMKEWSMYGLRLVAVRDQENSFEVRWFDISGLLKVQWDPFRKEEEEEEYGREKEKEIDMPYVYSWWNHPKTDKLRRTVLDHVMPYTVHNLSHIGMLCVDKLDTSVEYMAYNILQTTLYLLTNNRKLLIVDIESGQIIKTLDVDASSDINVLGKDVVLVGERSLSLLRHE</sequence>
<evidence type="ECO:0000313" key="1">
    <source>
        <dbReference type="EMBL" id="RCH84361.1"/>
    </source>
</evidence>
<dbReference type="STRING" id="4846.A0A367J3R5"/>
<evidence type="ECO:0000313" key="2">
    <source>
        <dbReference type="Proteomes" id="UP000253551"/>
    </source>
</evidence>
<proteinExistence type="predicted"/>